<accession>A0ABU6ZG25</accession>
<keyword evidence="2" id="KW-1185">Reference proteome</keyword>
<comment type="caution">
    <text evidence="1">The sequence shown here is derived from an EMBL/GenBank/DDBJ whole genome shotgun (WGS) entry which is preliminary data.</text>
</comment>
<sequence>MSLKGHSSIKWVQAEFGAEVAGESERNEMIATKPRRSLLDQMRTQQRSHAYASRRGRHAQMASLLRTHLVQQCPSRFCCDPFVPFALSGHFRSELRLLNPETLKRTHQGIVQNGK</sequence>
<name>A0ABU6ZG25_9FABA</name>
<reference evidence="1 2" key="1">
    <citation type="journal article" date="2023" name="Plants (Basel)">
        <title>Bridging the Gap: Combining Genomics and Transcriptomics Approaches to Understand Stylosanthes scabra, an Orphan Legume from the Brazilian Caatinga.</title>
        <authorList>
            <person name="Ferreira-Neto J.R.C."/>
            <person name="da Silva M.D."/>
            <person name="Binneck E."/>
            <person name="de Melo N.F."/>
            <person name="da Silva R.H."/>
            <person name="de Melo A.L.T.M."/>
            <person name="Pandolfi V."/>
            <person name="Bustamante F.O."/>
            <person name="Brasileiro-Vidal A.C."/>
            <person name="Benko-Iseppon A.M."/>
        </authorList>
    </citation>
    <scope>NUCLEOTIDE SEQUENCE [LARGE SCALE GENOMIC DNA]</scope>
    <source>
        <tissue evidence="1">Leaves</tissue>
    </source>
</reference>
<gene>
    <name evidence="1" type="ORF">PIB30_049413</name>
</gene>
<evidence type="ECO:0000313" key="1">
    <source>
        <dbReference type="EMBL" id="MED6220920.1"/>
    </source>
</evidence>
<organism evidence="1 2">
    <name type="scientific">Stylosanthes scabra</name>
    <dbReference type="NCBI Taxonomy" id="79078"/>
    <lineage>
        <taxon>Eukaryota</taxon>
        <taxon>Viridiplantae</taxon>
        <taxon>Streptophyta</taxon>
        <taxon>Embryophyta</taxon>
        <taxon>Tracheophyta</taxon>
        <taxon>Spermatophyta</taxon>
        <taxon>Magnoliopsida</taxon>
        <taxon>eudicotyledons</taxon>
        <taxon>Gunneridae</taxon>
        <taxon>Pentapetalae</taxon>
        <taxon>rosids</taxon>
        <taxon>fabids</taxon>
        <taxon>Fabales</taxon>
        <taxon>Fabaceae</taxon>
        <taxon>Papilionoideae</taxon>
        <taxon>50 kb inversion clade</taxon>
        <taxon>dalbergioids sensu lato</taxon>
        <taxon>Dalbergieae</taxon>
        <taxon>Pterocarpus clade</taxon>
        <taxon>Stylosanthes</taxon>
    </lineage>
</organism>
<proteinExistence type="predicted"/>
<dbReference type="EMBL" id="JASCZI010272192">
    <property type="protein sequence ID" value="MED6220920.1"/>
    <property type="molecule type" value="Genomic_DNA"/>
</dbReference>
<protein>
    <submittedName>
        <fullName evidence="1">Uncharacterized protein</fullName>
    </submittedName>
</protein>
<dbReference type="Proteomes" id="UP001341840">
    <property type="component" value="Unassembled WGS sequence"/>
</dbReference>
<evidence type="ECO:0000313" key="2">
    <source>
        <dbReference type="Proteomes" id="UP001341840"/>
    </source>
</evidence>